<feature type="compositionally biased region" description="Low complexity" evidence="1">
    <location>
        <begin position="37"/>
        <end position="52"/>
    </location>
</feature>
<accession>E9FYM7</accession>
<dbReference type="HOGENOM" id="CLU_1148219_0_0_1"/>
<dbReference type="OrthoDB" id="7446721at2759"/>
<dbReference type="STRING" id="6669.E9FYM7"/>
<dbReference type="EMBL" id="GL732527">
    <property type="protein sequence ID" value="EFX87559.1"/>
    <property type="molecule type" value="Genomic_DNA"/>
</dbReference>
<dbReference type="eggNOG" id="ENOG502SGYV">
    <property type="taxonomic scope" value="Eukaryota"/>
</dbReference>
<evidence type="ECO:0000313" key="2">
    <source>
        <dbReference type="EMBL" id="EFX87559.1"/>
    </source>
</evidence>
<dbReference type="InParanoid" id="E9FYM7"/>
<feature type="region of interest" description="Disordered" evidence="1">
    <location>
        <begin position="140"/>
        <end position="159"/>
    </location>
</feature>
<organism evidence="2 3">
    <name type="scientific">Daphnia pulex</name>
    <name type="common">Water flea</name>
    <dbReference type="NCBI Taxonomy" id="6669"/>
    <lineage>
        <taxon>Eukaryota</taxon>
        <taxon>Metazoa</taxon>
        <taxon>Ecdysozoa</taxon>
        <taxon>Arthropoda</taxon>
        <taxon>Crustacea</taxon>
        <taxon>Branchiopoda</taxon>
        <taxon>Diplostraca</taxon>
        <taxon>Cladocera</taxon>
        <taxon>Anomopoda</taxon>
        <taxon>Daphniidae</taxon>
        <taxon>Daphnia</taxon>
    </lineage>
</organism>
<dbReference type="Proteomes" id="UP000000305">
    <property type="component" value="Unassembled WGS sequence"/>
</dbReference>
<feature type="compositionally biased region" description="Basic residues" evidence="1">
    <location>
        <begin position="232"/>
        <end position="242"/>
    </location>
</feature>
<dbReference type="KEGG" id="dpx:DAPPUDRAFT_235268"/>
<keyword evidence="3" id="KW-1185">Reference proteome</keyword>
<protein>
    <submittedName>
        <fullName evidence="2">Uncharacterized protein</fullName>
    </submittedName>
</protein>
<feature type="compositionally biased region" description="Pro residues" evidence="1">
    <location>
        <begin position="140"/>
        <end position="150"/>
    </location>
</feature>
<feature type="region of interest" description="Disordered" evidence="1">
    <location>
        <begin position="180"/>
        <end position="242"/>
    </location>
</feature>
<gene>
    <name evidence="2" type="ORF">DAPPUDRAFT_235268</name>
</gene>
<name>E9FYM7_DAPPU</name>
<dbReference type="AlphaFoldDB" id="E9FYM7"/>
<reference evidence="2 3" key="1">
    <citation type="journal article" date="2011" name="Science">
        <title>The ecoresponsive genome of Daphnia pulex.</title>
        <authorList>
            <person name="Colbourne J.K."/>
            <person name="Pfrender M.E."/>
            <person name="Gilbert D."/>
            <person name="Thomas W.K."/>
            <person name="Tucker A."/>
            <person name="Oakley T.H."/>
            <person name="Tokishita S."/>
            <person name="Aerts A."/>
            <person name="Arnold G.J."/>
            <person name="Basu M.K."/>
            <person name="Bauer D.J."/>
            <person name="Caceres C.E."/>
            <person name="Carmel L."/>
            <person name="Casola C."/>
            <person name="Choi J.H."/>
            <person name="Detter J.C."/>
            <person name="Dong Q."/>
            <person name="Dusheyko S."/>
            <person name="Eads B.D."/>
            <person name="Frohlich T."/>
            <person name="Geiler-Samerotte K.A."/>
            <person name="Gerlach D."/>
            <person name="Hatcher P."/>
            <person name="Jogdeo S."/>
            <person name="Krijgsveld J."/>
            <person name="Kriventseva E.V."/>
            <person name="Kultz D."/>
            <person name="Laforsch C."/>
            <person name="Lindquist E."/>
            <person name="Lopez J."/>
            <person name="Manak J.R."/>
            <person name="Muller J."/>
            <person name="Pangilinan J."/>
            <person name="Patwardhan R.P."/>
            <person name="Pitluck S."/>
            <person name="Pritham E.J."/>
            <person name="Rechtsteiner A."/>
            <person name="Rho M."/>
            <person name="Rogozin I.B."/>
            <person name="Sakarya O."/>
            <person name="Salamov A."/>
            <person name="Schaack S."/>
            <person name="Shapiro H."/>
            <person name="Shiga Y."/>
            <person name="Skalitzky C."/>
            <person name="Smith Z."/>
            <person name="Souvorov A."/>
            <person name="Sung W."/>
            <person name="Tang Z."/>
            <person name="Tsuchiya D."/>
            <person name="Tu H."/>
            <person name="Vos H."/>
            <person name="Wang M."/>
            <person name="Wolf Y.I."/>
            <person name="Yamagata H."/>
            <person name="Yamada T."/>
            <person name="Ye Y."/>
            <person name="Shaw J.R."/>
            <person name="Andrews J."/>
            <person name="Crease T.J."/>
            <person name="Tang H."/>
            <person name="Lucas S.M."/>
            <person name="Robertson H.M."/>
            <person name="Bork P."/>
            <person name="Koonin E.V."/>
            <person name="Zdobnov E.M."/>
            <person name="Grigoriev I.V."/>
            <person name="Lynch M."/>
            <person name="Boore J.L."/>
        </authorList>
    </citation>
    <scope>NUCLEOTIDE SEQUENCE [LARGE SCALE GENOMIC DNA]</scope>
</reference>
<evidence type="ECO:0000313" key="3">
    <source>
        <dbReference type="Proteomes" id="UP000000305"/>
    </source>
</evidence>
<proteinExistence type="predicted"/>
<feature type="compositionally biased region" description="Low complexity" evidence="1">
    <location>
        <begin position="1"/>
        <end position="21"/>
    </location>
</feature>
<feature type="region of interest" description="Disordered" evidence="1">
    <location>
        <begin position="1"/>
        <end position="92"/>
    </location>
</feature>
<evidence type="ECO:0000256" key="1">
    <source>
        <dbReference type="SAM" id="MobiDB-lite"/>
    </source>
</evidence>
<sequence>MNLIQQQQQGSSSSSTSSTGGEHQGAIENKMVESQPSCSRQSSQDDADSSCAVGVKQSPSGRPKFPTIPRTTQRRQRQDSRMKLSNFNPLPRSAVNKSTAAAAAAAATVQNHNNKSRCAETSAAAAAMGVVVVVVNRLTDPPPRLTPPPNHRGNERRKSKLKLWGFRDYVNFLLAPSCHEEKKKKKYERHPTPSLHTKRKKGQQMSDDGGMNPPINLPASLESLPRAEHFPTQRHRWNTNEK</sequence>